<reference evidence="1 2" key="1">
    <citation type="submission" date="2019-01" db="EMBL/GenBank/DDBJ databases">
        <authorList>
            <person name="Chen W.-M."/>
        </authorList>
    </citation>
    <scope>NUCLEOTIDE SEQUENCE [LARGE SCALE GENOMIC DNA]</scope>
    <source>
        <strain evidence="1 2">TLA-22</strain>
    </source>
</reference>
<protein>
    <submittedName>
        <fullName evidence="1">Uncharacterized protein</fullName>
    </submittedName>
</protein>
<dbReference type="EMBL" id="RZUL01000006">
    <property type="protein sequence ID" value="RVT39691.1"/>
    <property type="molecule type" value="Genomic_DNA"/>
</dbReference>
<accession>A0A437J4T9</accession>
<proteinExistence type="predicted"/>
<dbReference type="Proteomes" id="UP000282977">
    <property type="component" value="Unassembled WGS sequence"/>
</dbReference>
<organism evidence="1 2">
    <name type="scientific">Sphingobium algorifonticola</name>
    <dbReference type="NCBI Taxonomy" id="2008318"/>
    <lineage>
        <taxon>Bacteria</taxon>
        <taxon>Pseudomonadati</taxon>
        <taxon>Pseudomonadota</taxon>
        <taxon>Alphaproteobacteria</taxon>
        <taxon>Sphingomonadales</taxon>
        <taxon>Sphingomonadaceae</taxon>
        <taxon>Sphingobium</taxon>
    </lineage>
</organism>
<name>A0A437J4T9_9SPHN</name>
<evidence type="ECO:0000313" key="1">
    <source>
        <dbReference type="EMBL" id="RVT39691.1"/>
    </source>
</evidence>
<sequence>MVSAIASASSAIAALNARISVSPVASAWQRRASWSGYARALQLQSAEVDEIDLFSWGCGLQIAGRARQSTTLDMFDRFEEWSTALADRDQLNWRGRVPADRADQRDAKQHPHLIQAFERVRLHARTDSTILPWLGLPFALRDLGLSAAPLPSLAGGVKAFRLKGTPGPDDWHAAISSLGAAARTSLERLDHLERQRRDALRAVAAEYRPGALIRLFALLQHRPLVSPQGISKMLGMSVAGASKLLERAVNADMLVEITARRSWRQFLTPDLAAEFGFITRPVGRPRSEPPPLPPTRDLGETFDAFDQEMAAIDALLAGIGQRSAS</sequence>
<dbReference type="OrthoDB" id="7492875at2"/>
<evidence type="ECO:0000313" key="2">
    <source>
        <dbReference type="Proteomes" id="UP000282977"/>
    </source>
</evidence>
<comment type="caution">
    <text evidence="1">The sequence shown here is derived from an EMBL/GenBank/DDBJ whole genome shotgun (WGS) entry which is preliminary data.</text>
</comment>
<gene>
    <name evidence="1" type="ORF">ENE74_14900</name>
</gene>
<keyword evidence="2" id="KW-1185">Reference proteome</keyword>
<dbReference type="AlphaFoldDB" id="A0A437J4T9"/>